<keyword evidence="2" id="KW-1185">Reference proteome</keyword>
<evidence type="ECO:0000313" key="2">
    <source>
        <dbReference type="Proteomes" id="UP001221411"/>
    </source>
</evidence>
<dbReference type="EMBL" id="JAQNDO010000001">
    <property type="protein sequence ID" value="MDC0741092.1"/>
    <property type="molecule type" value="Genomic_DNA"/>
</dbReference>
<name>A0ABT5EGZ1_9BACT</name>
<evidence type="ECO:0008006" key="3">
    <source>
        <dbReference type="Google" id="ProtNLM"/>
    </source>
</evidence>
<accession>A0ABT5EGZ1</accession>
<protein>
    <recommendedName>
        <fullName evidence="3">Lipoprotein</fullName>
    </recommendedName>
</protein>
<comment type="caution">
    <text evidence="1">The sequence shown here is derived from an EMBL/GenBank/DDBJ whole genome shotgun (WGS) entry which is preliminary data.</text>
</comment>
<reference evidence="1 2" key="1">
    <citation type="submission" date="2022-11" db="EMBL/GenBank/DDBJ databases">
        <title>Minimal conservation of predation-associated metabolite biosynthetic gene clusters underscores biosynthetic potential of Myxococcota including descriptions for ten novel species: Archangium lansinium sp. nov., Myxococcus landrumus sp. nov., Nannocystis bai.</title>
        <authorList>
            <person name="Ahearne A."/>
            <person name="Stevens C."/>
            <person name="Dowd S."/>
        </authorList>
    </citation>
    <scope>NUCLEOTIDE SEQUENCE [LARGE SCALE GENOMIC DNA]</scope>
    <source>
        <strain evidence="1 2">RJM3</strain>
    </source>
</reference>
<proteinExistence type="predicted"/>
<dbReference type="Proteomes" id="UP001221411">
    <property type="component" value="Unassembled WGS sequence"/>
</dbReference>
<dbReference type="RefSeq" id="WP_271916307.1">
    <property type="nucleotide sequence ID" value="NZ_JAQNDO010000001.1"/>
</dbReference>
<organism evidence="1 2">
    <name type="scientific">Polyangium mundeleinium</name>
    <dbReference type="NCBI Taxonomy" id="2995306"/>
    <lineage>
        <taxon>Bacteria</taxon>
        <taxon>Pseudomonadati</taxon>
        <taxon>Myxococcota</taxon>
        <taxon>Polyangia</taxon>
        <taxon>Polyangiales</taxon>
        <taxon>Polyangiaceae</taxon>
        <taxon>Polyangium</taxon>
    </lineage>
</organism>
<evidence type="ECO:0000313" key="1">
    <source>
        <dbReference type="EMBL" id="MDC0741092.1"/>
    </source>
</evidence>
<sequence>MLAKGWYMAYQRQATANLGNSHKEGNVMSTNQFNRTATTLIMGIGISLLFGCQGELEPTQADDNGSTADDTAESQLELNTNQADLGVESDAAPDCWDWCVGGCYNERSTCENYCIRMWGNYDDMGYLTGCFQDCGSNYNICTQGCFFMCE</sequence>
<gene>
    <name evidence="1" type="ORF">POL67_07020</name>
</gene>